<name>A0A2T3B123_AMORE</name>
<evidence type="ECO:0000313" key="3">
    <source>
        <dbReference type="EMBL" id="PSS17108.1"/>
    </source>
</evidence>
<dbReference type="EMBL" id="KZ679012">
    <property type="protein sequence ID" value="PSS17108.1"/>
    <property type="molecule type" value="Genomic_DNA"/>
</dbReference>
<keyword evidence="1" id="KW-0175">Coiled coil</keyword>
<organism evidence="3 4">
    <name type="scientific">Amorphotheca resinae ATCC 22711</name>
    <dbReference type="NCBI Taxonomy" id="857342"/>
    <lineage>
        <taxon>Eukaryota</taxon>
        <taxon>Fungi</taxon>
        <taxon>Dikarya</taxon>
        <taxon>Ascomycota</taxon>
        <taxon>Pezizomycotina</taxon>
        <taxon>Leotiomycetes</taxon>
        <taxon>Helotiales</taxon>
        <taxon>Amorphothecaceae</taxon>
        <taxon>Amorphotheca</taxon>
    </lineage>
</organism>
<sequence length="264" mass="30170">MKAAAEDVMKAVSTIFFTMMSWDAVGEYLPSDLARERVERRIRKAALKTEENKLAEKRDAEAKQKRDDEKLMQSKVKSLHTASMDKHKELRQRRYREASEMSESLSPEKAKTYKEINEHLTQEHDFTIEALADAQKTIAKIREDAKKDKDDKRAAMAQMEEMKQSLVTARDQNVQKDRIITGLRGEIETLKIREDAKKRAAMAEMAEMKKSLATAEDQNVQKDGIITGLRKEIESLKTSLRLTGLNCFILVCAVVIALEHANSR</sequence>
<evidence type="ECO:0000256" key="2">
    <source>
        <dbReference type="SAM" id="MobiDB-lite"/>
    </source>
</evidence>
<feature type="compositionally biased region" description="Basic and acidic residues" evidence="2">
    <location>
        <begin position="51"/>
        <end position="72"/>
    </location>
</feature>
<reference evidence="3 4" key="1">
    <citation type="journal article" date="2018" name="New Phytol.">
        <title>Comparative genomics and transcriptomics depict ericoid mycorrhizal fungi as versatile saprotrophs and plant mutualists.</title>
        <authorList>
            <person name="Martino E."/>
            <person name="Morin E."/>
            <person name="Grelet G.A."/>
            <person name="Kuo A."/>
            <person name="Kohler A."/>
            <person name="Daghino S."/>
            <person name="Barry K.W."/>
            <person name="Cichocki N."/>
            <person name="Clum A."/>
            <person name="Dockter R.B."/>
            <person name="Hainaut M."/>
            <person name="Kuo R.C."/>
            <person name="LaButti K."/>
            <person name="Lindahl B.D."/>
            <person name="Lindquist E.A."/>
            <person name="Lipzen A."/>
            <person name="Khouja H.R."/>
            <person name="Magnuson J."/>
            <person name="Murat C."/>
            <person name="Ohm R.A."/>
            <person name="Singer S.W."/>
            <person name="Spatafora J.W."/>
            <person name="Wang M."/>
            <person name="Veneault-Fourrey C."/>
            <person name="Henrissat B."/>
            <person name="Grigoriev I.V."/>
            <person name="Martin F.M."/>
            <person name="Perotto S."/>
        </authorList>
    </citation>
    <scope>NUCLEOTIDE SEQUENCE [LARGE SCALE GENOMIC DNA]</scope>
    <source>
        <strain evidence="3 4">ATCC 22711</strain>
    </source>
</reference>
<keyword evidence="4" id="KW-1185">Reference proteome</keyword>
<evidence type="ECO:0000313" key="4">
    <source>
        <dbReference type="Proteomes" id="UP000241818"/>
    </source>
</evidence>
<dbReference type="Proteomes" id="UP000241818">
    <property type="component" value="Unassembled WGS sequence"/>
</dbReference>
<proteinExistence type="predicted"/>
<protein>
    <submittedName>
        <fullName evidence="3">Uncharacterized protein</fullName>
    </submittedName>
</protein>
<dbReference type="InParanoid" id="A0A2T3B123"/>
<gene>
    <name evidence="3" type="ORF">M430DRAFT_35660</name>
</gene>
<dbReference type="RefSeq" id="XP_024720616.1">
    <property type="nucleotide sequence ID" value="XM_024866785.1"/>
</dbReference>
<feature type="coiled-coil region" evidence="1">
    <location>
        <begin position="131"/>
        <end position="172"/>
    </location>
</feature>
<evidence type="ECO:0000256" key="1">
    <source>
        <dbReference type="SAM" id="Coils"/>
    </source>
</evidence>
<accession>A0A2T3B123</accession>
<feature type="region of interest" description="Disordered" evidence="2">
    <location>
        <begin position="51"/>
        <end position="108"/>
    </location>
</feature>
<dbReference type="AlphaFoldDB" id="A0A2T3B123"/>
<dbReference type="GeneID" id="36574866"/>